<dbReference type="EMBL" id="VSRR010009627">
    <property type="protein sequence ID" value="MPC50628.1"/>
    <property type="molecule type" value="Genomic_DNA"/>
</dbReference>
<comment type="caution">
    <text evidence="2">The sequence shown here is derived from an EMBL/GenBank/DDBJ whole genome shotgun (WGS) entry which is preliminary data.</text>
</comment>
<keyword evidence="3" id="KW-1185">Reference proteome</keyword>
<organism evidence="2 3">
    <name type="scientific">Portunus trituberculatus</name>
    <name type="common">Swimming crab</name>
    <name type="synonym">Neptunus trituberculatus</name>
    <dbReference type="NCBI Taxonomy" id="210409"/>
    <lineage>
        <taxon>Eukaryota</taxon>
        <taxon>Metazoa</taxon>
        <taxon>Ecdysozoa</taxon>
        <taxon>Arthropoda</taxon>
        <taxon>Crustacea</taxon>
        <taxon>Multicrustacea</taxon>
        <taxon>Malacostraca</taxon>
        <taxon>Eumalacostraca</taxon>
        <taxon>Eucarida</taxon>
        <taxon>Decapoda</taxon>
        <taxon>Pleocyemata</taxon>
        <taxon>Brachyura</taxon>
        <taxon>Eubrachyura</taxon>
        <taxon>Portunoidea</taxon>
        <taxon>Portunidae</taxon>
        <taxon>Portuninae</taxon>
        <taxon>Portunus</taxon>
    </lineage>
</organism>
<feature type="compositionally biased region" description="Pro residues" evidence="1">
    <location>
        <begin position="98"/>
        <end position="109"/>
    </location>
</feature>
<evidence type="ECO:0000313" key="2">
    <source>
        <dbReference type="EMBL" id="MPC50628.1"/>
    </source>
</evidence>
<feature type="compositionally biased region" description="Basic and acidic residues" evidence="1">
    <location>
        <begin position="76"/>
        <end position="88"/>
    </location>
</feature>
<protein>
    <submittedName>
        <fullName evidence="2">Uncharacterized protein</fullName>
    </submittedName>
</protein>
<accession>A0A5B7G0I6</accession>
<dbReference type="AlphaFoldDB" id="A0A5B7G0I6"/>
<name>A0A5B7G0I6_PORTR</name>
<evidence type="ECO:0000313" key="3">
    <source>
        <dbReference type="Proteomes" id="UP000324222"/>
    </source>
</evidence>
<proteinExistence type="predicted"/>
<feature type="region of interest" description="Disordered" evidence="1">
    <location>
        <begin position="75"/>
        <end position="109"/>
    </location>
</feature>
<evidence type="ECO:0000256" key="1">
    <source>
        <dbReference type="SAM" id="MobiDB-lite"/>
    </source>
</evidence>
<dbReference type="Proteomes" id="UP000324222">
    <property type="component" value="Unassembled WGS sequence"/>
</dbReference>
<gene>
    <name evidence="2" type="ORF">E2C01_044457</name>
</gene>
<reference evidence="2 3" key="1">
    <citation type="submission" date="2019-05" db="EMBL/GenBank/DDBJ databases">
        <title>Another draft genome of Portunus trituberculatus and its Hox gene families provides insights of decapod evolution.</title>
        <authorList>
            <person name="Jeong J.-H."/>
            <person name="Song I."/>
            <person name="Kim S."/>
            <person name="Choi T."/>
            <person name="Kim D."/>
            <person name="Ryu S."/>
            <person name="Kim W."/>
        </authorList>
    </citation>
    <scope>NUCLEOTIDE SEQUENCE [LARGE SCALE GENOMIC DNA]</scope>
    <source>
        <tissue evidence="2">Muscle</tissue>
    </source>
</reference>
<sequence>MSTPVVVNKGSLASPSPLSASCDLCCCKNNIRLHSVGSFSFRDLQWHQRGLLVMKIRNLMKVQVLVNHNTPLVDSQESHQEKSYKDIFTDGDWSSGDLPPPPHPSPLLF</sequence>